<dbReference type="AlphaFoldDB" id="A0A8H6XRV1"/>
<dbReference type="PANTHER" id="PTHR48079">
    <property type="entry name" value="PROTEIN YEEZ"/>
    <property type="match status" value="1"/>
</dbReference>
<dbReference type="Proteomes" id="UP000623467">
    <property type="component" value="Unassembled WGS sequence"/>
</dbReference>
<dbReference type="OrthoDB" id="10262413at2759"/>
<proteinExistence type="predicted"/>
<evidence type="ECO:0000313" key="1">
    <source>
        <dbReference type="EMBL" id="KAF7345322.1"/>
    </source>
</evidence>
<reference evidence="1" key="1">
    <citation type="submission" date="2020-05" db="EMBL/GenBank/DDBJ databases">
        <title>Mycena genomes resolve the evolution of fungal bioluminescence.</title>
        <authorList>
            <person name="Tsai I.J."/>
        </authorList>
    </citation>
    <scope>NUCLEOTIDE SEQUENCE</scope>
    <source>
        <strain evidence="1">160909Yilan</strain>
    </source>
</reference>
<evidence type="ECO:0008006" key="3">
    <source>
        <dbReference type="Google" id="ProtNLM"/>
    </source>
</evidence>
<evidence type="ECO:0000313" key="2">
    <source>
        <dbReference type="Proteomes" id="UP000623467"/>
    </source>
</evidence>
<accession>A0A8H6XRV1</accession>
<comment type="caution">
    <text evidence="1">The sequence shown here is derived from an EMBL/GenBank/DDBJ whole genome shotgun (WGS) entry which is preliminary data.</text>
</comment>
<gene>
    <name evidence="1" type="ORF">MSAN_01909100</name>
</gene>
<dbReference type="EMBL" id="JACAZH010000020">
    <property type="protein sequence ID" value="KAF7345322.1"/>
    <property type="molecule type" value="Genomic_DNA"/>
</dbReference>
<dbReference type="SUPFAM" id="SSF51735">
    <property type="entry name" value="NAD(P)-binding Rossmann-fold domains"/>
    <property type="match status" value="1"/>
</dbReference>
<dbReference type="PANTHER" id="PTHR48079:SF6">
    <property type="entry name" value="NAD(P)-BINDING DOMAIN-CONTAINING PROTEIN-RELATED"/>
    <property type="match status" value="1"/>
</dbReference>
<protein>
    <recommendedName>
        <fullName evidence="3">NmrA-like domain-containing protein</fullName>
    </recommendedName>
</protein>
<dbReference type="InterPro" id="IPR036291">
    <property type="entry name" value="NAD(P)-bd_dom_sf"/>
</dbReference>
<dbReference type="Gene3D" id="3.40.50.720">
    <property type="entry name" value="NAD(P)-binding Rossmann-like Domain"/>
    <property type="match status" value="1"/>
</dbReference>
<dbReference type="GO" id="GO:0004029">
    <property type="term" value="F:aldehyde dehydrogenase (NAD+) activity"/>
    <property type="evidence" value="ECO:0007669"/>
    <property type="project" value="TreeGrafter"/>
</dbReference>
<sequence length="369" mass="40026">MTLPIATNLHLIPPSFLNVVLPYVGYQNQLLRYRRNRHATLAGLFWRASWPIRMPIPFSSLFLCGIPKRQKKFKDLGIKAVVGSHSDAALVEKLASEADVVIAMADCDDLGAAKATLAGLKKRHALGVVPIFIHTSGTGVISDDAKGMYAGTTVYDDSDADQIESIAPTQMHRDVDLAVTAADAEGYIKSYIVVPSTIYGLASNRLVDMGIQNPHSLQIPSIISASLDRKQAGMVGEGKNIWNNVEIHDLEELYIILYDKIIADAETGHGRNGFYFAASGEHSLYDVGKTIGEALVKLGKSESAEPTTFTQAELDKYFQGSAYLGSNSRCRATRSLSIGWKPVKTTNDMLASIQPEVEAIAKKKTGSAV</sequence>
<keyword evidence="2" id="KW-1185">Reference proteome</keyword>
<organism evidence="1 2">
    <name type="scientific">Mycena sanguinolenta</name>
    <dbReference type="NCBI Taxonomy" id="230812"/>
    <lineage>
        <taxon>Eukaryota</taxon>
        <taxon>Fungi</taxon>
        <taxon>Dikarya</taxon>
        <taxon>Basidiomycota</taxon>
        <taxon>Agaricomycotina</taxon>
        <taxon>Agaricomycetes</taxon>
        <taxon>Agaricomycetidae</taxon>
        <taxon>Agaricales</taxon>
        <taxon>Marasmiineae</taxon>
        <taxon>Mycenaceae</taxon>
        <taxon>Mycena</taxon>
    </lineage>
</organism>
<name>A0A8H6XRV1_9AGAR</name>
<dbReference type="InterPro" id="IPR051783">
    <property type="entry name" value="NAD(P)-dependent_oxidoreduct"/>
</dbReference>
<dbReference type="GO" id="GO:0005737">
    <property type="term" value="C:cytoplasm"/>
    <property type="evidence" value="ECO:0007669"/>
    <property type="project" value="TreeGrafter"/>
</dbReference>